<dbReference type="InterPro" id="IPR002502">
    <property type="entry name" value="Amidase_domain"/>
</dbReference>
<dbReference type="GO" id="GO:0008270">
    <property type="term" value="F:zinc ion binding"/>
    <property type="evidence" value="ECO:0007669"/>
    <property type="project" value="InterPro"/>
</dbReference>
<dbReference type="Gene3D" id="3.40.80.10">
    <property type="entry name" value="Peptidoglycan recognition protein-like"/>
    <property type="match status" value="1"/>
</dbReference>
<accession>A0A5H2WZY5</accession>
<keyword evidence="2" id="KW-0399">Innate immunity</keyword>
<keyword evidence="3" id="KW-0391">Immunity</keyword>
<dbReference type="PANTHER" id="PTHR11022">
    <property type="entry name" value="PEPTIDOGLYCAN RECOGNITION PROTEIN"/>
    <property type="match status" value="1"/>
</dbReference>
<gene>
    <name evidence="5" type="primary">PGRP9</name>
</gene>
<dbReference type="InterPro" id="IPR015510">
    <property type="entry name" value="PGRP"/>
</dbReference>
<evidence type="ECO:0000313" key="5">
    <source>
        <dbReference type="EMBL" id="BBK26508.1"/>
    </source>
</evidence>
<protein>
    <submittedName>
        <fullName evidence="5">Peptidoglycan recognition protein 9</fullName>
    </submittedName>
</protein>
<comment type="similarity">
    <text evidence="1">Belongs to the N-acetylmuramoyl-L-alanine amidase 2 family.</text>
</comment>
<dbReference type="PANTHER" id="PTHR11022:SF74">
    <property type="entry name" value="PEPTIDOGLYCAN-RECOGNITION PROTEIN SA"/>
    <property type="match status" value="1"/>
</dbReference>
<dbReference type="InterPro" id="IPR006619">
    <property type="entry name" value="PGRP_domain_met/bac"/>
</dbReference>
<dbReference type="GO" id="GO:0009253">
    <property type="term" value="P:peptidoglycan catabolic process"/>
    <property type="evidence" value="ECO:0007669"/>
    <property type="project" value="InterPro"/>
</dbReference>
<sequence length="185" mass="22271">MEPEDAHELAEDVDLITREEWGAVEPRDAKIIKLPAFHVIFTYCTDAELRKWPLCKTQEECSKTMQDMQKYYMEEENIRDIPYNFVVGGDGRMYEGRGWYLRPAKNKNWTCIYGTSIEIAYMGDHHAKRPHKKMWRAAWDFIVFAVMNNLLARDYEFIENYDQERLDAIQRTKPWYKQYYHYMGV</sequence>
<dbReference type="EMBL" id="LC484302">
    <property type="protein sequence ID" value="BBK26508.1"/>
    <property type="molecule type" value="mRNA"/>
</dbReference>
<dbReference type="InterPro" id="IPR036505">
    <property type="entry name" value="Amidase/PGRP_sf"/>
</dbReference>
<evidence type="ECO:0000259" key="4">
    <source>
        <dbReference type="SMART" id="SM00701"/>
    </source>
</evidence>
<evidence type="ECO:0000256" key="3">
    <source>
        <dbReference type="ARBA" id="ARBA00022859"/>
    </source>
</evidence>
<dbReference type="SUPFAM" id="SSF55846">
    <property type="entry name" value="N-acetylmuramoyl-L-alanine amidase-like"/>
    <property type="match status" value="1"/>
</dbReference>
<reference evidence="5" key="1">
    <citation type="submission" date="2019-05" db="EMBL/GenBank/DDBJ databases">
        <title>A large number of peptidoglycan recognition protein genes expressed in the bacteriome of the green rice leafhopper Nephotettix cincticeps (Hemiptera, Cicadellidae).</title>
        <authorList>
            <person name="Tomizawa M."/>
            <person name="Nakamura Y."/>
            <person name="Suetsugu Y."/>
            <person name="Noda H."/>
        </authorList>
    </citation>
    <scope>NUCLEOTIDE SEQUENCE</scope>
</reference>
<evidence type="ECO:0000256" key="2">
    <source>
        <dbReference type="ARBA" id="ARBA00022588"/>
    </source>
</evidence>
<dbReference type="CDD" id="cd06583">
    <property type="entry name" value="PGRP"/>
    <property type="match status" value="1"/>
</dbReference>
<evidence type="ECO:0000256" key="1">
    <source>
        <dbReference type="ARBA" id="ARBA00007553"/>
    </source>
</evidence>
<dbReference type="GO" id="GO:0045087">
    <property type="term" value="P:innate immune response"/>
    <property type="evidence" value="ECO:0007669"/>
    <property type="project" value="UniProtKB-KW"/>
</dbReference>
<proteinExistence type="evidence at transcript level"/>
<dbReference type="AlphaFoldDB" id="A0A5H2WZY5"/>
<name>A0A5H2WZY5_NEPCI</name>
<feature type="domain" description="Peptidoglycan recognition protein family" evidence="4">
    <location>
        <begin position="13"/>
        <end position="164"/>
    </location>
</feature>
<dbReference type="GO" id="GO:0008745">
    <property type="term" value="F:N-acetylmuramoyl-L-alanine amidase activity"/>
    <property type="evidence" value="ECO:0007669"/>
    <property type="project" value="InterPro"/>
</dbReference>
<dbReference type="SMART" id="SM00701">
    <property type="entry name" value="PGRP"/>
    <property type="match status" value="1"/>
</dbReference>
<organism evidence="5">
    <name type="scientific">Nephotettix cincticeps</name>
    <name type="common">Green rice leafhopper</name>
    <name type="synonym">Selenocephalus cincticeps</name>
    <dbReference type="NCBI Taxonomy" id="94400"/>
    <lineage>
        <taxon>Eukaryota</taxon>
        <taxon>Metazoa</taxon>
        <taxon>Ecdysozoa</taxon>
        <taxon>Arthropoda</taxon>
        <taxon>Hexapoda</taxon>
        <taxon>Insecta</taxon>
        <taxon>Pterygota</taxon>
        <taxon>Neoptera</taxon>
        <taxon>Paraneoptera</taxon>
        <taxon>Hemiptera</taxon>
        <taxon>Auchenorrhyncha</taxon>
        <taxon>Membracoidea</taxon>
        <taxon>Cicadellidae</taxon>
        <taxon>Deltocephalinae</taxon>
        <taxon>Chiasmini</taxon>
        <taxon>Nephotettix</taxon>
    </lineage>
</organism>